<evidence type="ECO:0000313" key="1">
    <source>
        <dbReference type="EMBL" id="MEN2791656.1"/>
    </source>
</evidence>
<comment type="caution">
    <text evidence="1">The sequence shown here is derived from an EMBL/GenBank/DDBJ whole genome shotgun (WGS) entry which is preliminary data.</text>
</comment>
<proteinExistence type="predicted"/>
<dbReference type="RefSeq" id="WP_343892093.1">
    <property type="nucleotide sequence ID" value="NZ_BAAAEH010000050.1"/>
</dbReference>
<keyword evidence="2" id="KW-1185">Reference proteome</keyword>
<evidence type="ECO:0000313" key="2">
    <source>
        <dbReference type="Proteomes" id="UP001419910"/>
    </source>
</evidence>
<accession>A0ABU9Y785</accession>
<organism evidence="1 2">
    <name type="scientific">Sphingomonas oligophenolica</name>
    <dbReference type="NCBI Taxonomy" id="301154"/>
    <lineage>
        <taxon>Bacteria</taxon>
        <taxon>Pseudomonadati</taxon>
        <taxon>Pseudomonadota</taxon>
        <taxon>Alphaproteobacteria</taxon>
        <taxon>Sphingomonadales</taxon>
        <taxon>Sphingomonadaceae</taxon>
        <taxon>Sphingomonas</taxon>
    </lineage>
</organism>
<dbReference type="EMBL" id="JBDIME010000019">
    <property type="protein sequence ID" value="MEN2791656.1"/>
    <property type="molecule type" value="Genomic_DNA"/>
</dbReference>
<sequence>MATKFGGDVMELKYGTVPRRATPVEQYARAAAGGAAKIMVKVIATKVLRRRILRVVRTSLLNGCDTFFRLSARAIPDGRRSSRVRLPLEKRMRRPFIHINFAAEDVRSINGQQGLSGISPAARTGTESMSCANARIANKKYLQ</sequence>
<name>A0ABU9Y785_9SPHN</name>
<gene>
    <name evidence="1" type="ORF">ABC974_18645</name>
</gene>
<protein>
    <submittedName>
        <fullName evidence="1">Uncharacterized protein</fullName>
    </submittedName>
</protein>
<dbReference type="Proteomes" id="UP001419910">
    <property type="component" value="Unassembled WGS sequence"/>
</dbReference>
<reference evidence="1 2" key="1">
    <citation type="submission" date="2024-05" db="EMBL/GenBank/DDBJ databases">
        <authorList>
            <person name="Liu Q."/>
            <person name="Xin Y.-H."/>
        </authorList>
    </citation>
    <scope>NUCLEOTIDE SEQUENCE [LARGE SCALE GENOMIC DNA]</scope>
    <source>
        <strain evidence="1 2">CGMCC 1.10181</strain>
    </source>
</reference>